<proteinExistence type="predicted"/>
<dbReference type="SMART" id="SM00220">
    <property type="entry name" value="S_TKc"/>
    <property type="match status" value="1"/>
</dbReference>
<dbReference type="InterPro" id="IPR011009">
    <property type="entry name" value="Kinase-like_dom_sf"/>
</dbReference>
<evidence type="ECO:0000313" key="2">
    <source>
        <dbReference type="EMBL" id="GMH53282.1"/>
    </source>
</evidence>
<reference evidence="3" key="1">
    <citation type="journal article" date="2023" name="Commun. Biol.">
        <title>Genome analysis of Parmales, the sister group of diatoms, reveals the evolutionary specialization of diatoms from phago-mixotrophs to photoautotrophs.</title>
        <authorList>
            <person name="Ban H."/>
            <person name="Sato S."/>
            <person name="Yoshikawa S."/>
            <person name="Yamada K."/>
            <person name="Nakamura Y."/>
            <person name="Ichinomiya M."/>
            <person name="Sato N."/>
            <person name="Blanc-Mathieu R."/>
            <person name="Endo H."/>
            <person name="Kuwata A."/>
            <person name="Ogata H."/>
        </authorList>
    </citation>
    <scope>NUCLEOTIDE SEQUENCE [LARGE SCALE GENOMIC DNA]</scope>
    <source>
        <strain evidence="3">NIES 3700</strain>
    </source>
</reference>
<dbReference type="EMBL" id="BRXW01000424">
    <property type="protein sequence ID" value="GMH53282.1"/>
    <property type="molecule type" value="Genomic_DNA"/>
</dbReference>
<dbReference type="InterPro" id="IPR008271">
    <property type="entry name" value="Ser/Thr_kinase_AS"/>
</dbReference>
<dbReference type="InterPro" id="IPR036046">
    <property type="entry name" value="Acylphosphatase-like_dom_sf"/>
</dbReference>
<dbReference type="GO" id="GO:0005524">
    <property type="term" value="F:ATP binding"/>
    <property type="evidence" value="ECO:0007669"/>
    <property type="project" value="InterPro"/>
</dbReference>
<sequence length="521" mass="59114">MGASITLKADVHTALSCSINDVVGATILNCADIAALNEISPEVFQALAPLTSFIAISWSGVLSKMGSSPEAMRQLVFEANEFNVAAQISGKIKIRNPLDENYIVTQTIDGPVHQVVLLWNRIKTDPMIQRITESSYELRAQPLSQRWGLTFENDGGQDCCKTFMTEHVKHKIIHNTKNKTVFIVEDMRTSQHYAMKEVIIKGNLFKLHSTNEYDVLKNIYEDYNNVNLQGRTGIIRAPDIFHDLVRISMVYPLYPLDLFNAIKYNSALYKTEGFDEDTIVTFLAQLLEALLLMKKRSVVHRDIKPENICVDEDGNLVLIDFELAVCVPPEANSYTQPSSVIAGTSLYIAPETYRRLEYSSATDLWAVAMVACDLHSHELPWDIDEHMSLDMVGSTILIDPPRKPDRMSNALWALLRKIFVRSDERITVEEAMREPIFANYQFTVYSEAGKMMLLTPGNVFDRHDHLERVRELGRQESYNFWGYARTSSRDRFSVARGNNSSPVIQEHRNAFAQGFTSPMED</sequence>
<dbReference type="PROSITE" id="PS00108">
    <property type="entry name" value="PROTEIN_KINASE_ST"/>
    <property type="match status" value="1"/>
</dbReference>
<keyword evidence="3" id="KW-1185">Reference proteome</keyword>
<name>A0A9W7DSL3_9STRA</name>
<dbReference type="OrthoDB" id="6513151at2759"/>
<comment type="caution">
    <text evidence="2">The sequence shown here is derived from an EMBL/GenBank/DDBJ whole genome shotgun (WGS) entry which is preliminary data.</text>
</comment>
<dbReference type="Proteomes" id="UP001165122">
    <property type="component" value="Unassembled WGS sequence"/>
</dbReference>
<dbReference type="Gene3D" id="1.10.510.10">
    <property type="entry name" value="Transferase(Phosphotransferase) domain 1"/>
    <property type="match status" value="1"/>
</dbReference>
<dbReference type="AlphaFoldDB" id="A0A9W7DSL3"/>
<dbReference type="InterPro" id="IPR000719">
    <property type="entry name" value="Prot_kinase_dom"/>
</dbReference>
<dbReference type="SUPFAM" id="SSF54975">
    <property type="entry name" value="Acylphosphatase/BLUF domain-like"/>
    <property type="match status" value="1"/>
</dbReference>
<dbReference type="GO" id="GO:0004672">
    <property type="term" value="F:protein kinase activity"/>
    <property type="evidence" value="ECO:0007669"/>
    <property type="project" value="InterPro"/>
</dbReference>
<dbReference type="Pfam" id="PF00069">
    <property type="entry name" value="Pkinase"/>
    <property type="match status" value="1"/>
</dbReference>
<accession>A0A9W7DSL3</accession>
<dbReference type="PANTHER" id="PTHR24347">
    <property type="entry name" value="SERINE/THREONINE-PROTEIN KINASE"/>
    <property type="match status" value="1"/>
</dbReference>
<evidence type="ECO:0000259" key="1">
    <source>
        <dbReference type="PROSITE" id="PS50011"/>
    </source>
</evidence>
<feature type="domain" description="Protein kinase" evidence="1">
    <location>
        <begin position="167"/>
        <end position="437"/>
    </location>
</feature>
<evidence type="ECO:0000313" key="3">
    <source>
        <dbReference type="Proteomes" id="UP001165122"/>
    </source>
</evidence>
<gene>
    <name evidence="2" type="ORF">TrLO_g12185</name>
</gene>
<dbReference type="PROSITE" id="PS50011">
    <property type="entry name" value="PROTEIN_KINASE_DOM"/>
    <property type="match status" value="1"/>
</dbReference>
<organism evidence="2 3">
    <name type="scientific">Triparma laevis f. longispina</name>
    <dbReference type="NCBI Taxonomy" id="1714387"/>
    <lineage>
        <taxon>Eukaryota</taxon>
        <taxon>Sar</taxon>
        <taxon>Stramenopiles</taxon>
        <taxon>Ochrophyta</taxon>
        <taxon>Bolidophyceae</taxon>
        <taxon>Parmales</taxon>
        <taxon>Triparmaceae</taxon>
        <taxon>Triparma</taxon>
    </lineage>
</organism>
<dbReference type="SUPFAM" id="SSF56112">
    <property type="entry name" value="Protein kinase-like (PK-like)"/>
    <property type="match status" value="1"/>
</dbReference>
<protein>
    <recommendedName>
        <fullName evidence="1">Protein kinase domain-containing protein</fullName>
    </recommendedName>
</protein>